<dbReference type="InterPro" id="IPR004299">
    <property type="entry name" value="MBOAT_fam"/>
</dbReference>
<keyword evidence="3 5" id="KW-1133">Transmembrane helix</keyword>
<reference evidence="6" key="1">
    <citation type="submission" date="2023-08" db="EMBL/GenBank/DDBJ databases">
        <authorList>
            <person name="Chen Y."/>
            <person name="Shah S."/>
            <person name="Dougan E. K."/>
            <person name="Thang M."/>
            <person name="Chan C."/>
        </authorList>
    </citation>
    <scope>NUCLEOTIDE SEQUENCE</scope>
</reference>
<comment type="caution">
    <text evidence="6">The sequence shown here is derived from an EMBL/GenBank/DDBJ whole genome shotgun (WGS) entry which is preliminary data.</text>
</comment>
<dbReference type="InterPro" id="IPR051085">
    <property type="entry name" value="MB_O-acyltransferase"/>
</dbReference>
<dbReference type="InterPro" id="IPR007217">
    <property type="entry name" value="Per1-like"/>
</dbReference>
<feature type="transmembrane region" description="Helical" evidence="5">
    <location>
        <begin position="627"/>
        <end position="644"/>
    </location>
</feature>
<evidence type="ECO:0000256" key="3">
    <source>
        <dbReference type="ARBA" id="ARBA00022989"/>
    </source>
</evidence>
<dbReference type="Proteomes" id="UP001178507">
    <property type="component" value="Unassembled WGS sequence"/>
</dbReference>
<comment type="subcellular location">
    <subcellularLocation>
        <location evidence="1">Membrane</location>
        <topology evidence="1">Multi-pass membrane protein</topology>
    </subcellularLocation>
</comment>
<organism evidence="6 7">
    <name type="scientific">Effrenium voratum</name>
    <dbReference type="NCBI Taxonomy" id="2562239"/>
    <lineage>
        <taxon>Eukaryota</taxon>
        <taxon>Sar</taxon>
        <taxon>Alveolata</taxon>
        <taxon>Dinophyceae</taxon>
        <taxon>Suessiales</taxon>
        <taxon>Symbiodiniaceae</taxon>
        <taxon>Effrenium</taxon>
    </lineage>
</organism>
<feature type="transmembrane region" description="Helical" evidence="5">
    <location>
        <begin position="731"/>
        <end position="750"/>
    </location>
</feature>
<feature type="transmembrane region" description="Helical" evidence="5">
    <location>
        <begin position="99"/>
        <end position="117"/>
    </location>
</feature>
<keyword evidence="7" id="KW-1185">Reference proteome</keyword>
<dbReference type="GO" id="GO:0016746">
    <property type="term" value="F:acyltransferase activity"/>
    <property type="evidence" value="ECO:0007669"/>
    <property type="project" value="TreeGrafter"/>
</dbReference>
<dbReference type="GO" id="GO:0016020">
    <property type="term" value="C:membrane"/>
    <property type="evidence" value="ECO:0007669"/>
    <property type="project" value="UniProtKB-SubCell"/>
</dbReference>
<evidence type="ECO:0000313" key="7">
    <source>
        <dbReference type="Proteomes" id="UP001178507"/>
    </source>
</evidence>
<feature type="transmembrane region" description="Helical" evidence="5">
    <location>
        <begin position="553"/>
        <end position="575"/>
    </location>
</feature>
<dbReference type="AlphaFoldDB" id="A0AA36MSM3"/>
<dbReference type="PANTHER" id="PTHR13285">
    <property type="entry name" value="ACYLTRANSFERASE"/>
    <property type="match status" value="1"/>
</dbReference>
<feature type="transmembrane region" description="Helical" evidence="5">
    <location>
        <begin position="276"/>
        <end position="295"/>
    </location>
</feature>
<accession>A0AA36MSM3</accession>
<keyword evidence="4 5" id="KW-0472">Membrane</keyword>
<dbReference type="EMBL" id="CAUJNA010000557">
    <property type="protein sequence ID" value="CAJ1378615.1"/>
    <property type="molecule type" value="Genomic_DNA"/>
</dbReference>
<feature type="transmembrane region" description="Helical" evidence="5">
    <location>
        <begin position="213"/>
        <end position="230"/>
    </location>
</feature>
<dbReference type="GO" id="GO:0005783">
    <property type="term" value="C:endoplasmic reticulum"/>
    <property type="evidence" value="ECO:0007669"/>
    <property type="project" value="TreeGrafter"/>
</dbReference>
<feature type="transmembrane region" description="Helical" evidence="5">
    <location>
        <begin position="368"/>
        <end position="385"/>
    </location>
</feature>
<feature type="transmembrane region" description="Helical" evidence="5">
    <location>
        <begin position="688"/>
        <end position="711"/>
    </location>
</feature>
<protein>
    <recommendedName>
        <fullName evidence="8">Membrane bound O-acyl transferase</fullName>
    </recommendedName>
</protein>
<proteinExistence type="predicted"/>
<feature type="transmembrane region" description="Helical" evidence="5">
    <location>
        <begin position="158"/>
        <end position="177"/>
    </location>
</feature>
<evidence type="ECO:0000256" key="4">
    <source>
        <dbReference type="ARBA" id="ARBA00023136"/>
    </source>
</evidence>
<feature type="transmembrane region" description="Helical" evidence="5">
    <location>
        <begin position="184"/>
        <end position="207"/>
    </location>
</feature>
<feature type="transmembrane region" description="Helical" evidence="5">
    <location>
        <begin position="397"/>
        <end position="419"/>
    </location>
</feature>
<dbReference type="Pfam" id="PF03062">
    <property type="entry name" value="MBOAT"/>
    <property type="match status" value="1"/>
</dbReference>
<feature type="transmembrane region" description="Helical" evidence="5">
    <location>
        <begin position="7"/>
        <end position="25"/>
    </location>
</feature>
<keyword evidence="2 5" id="KW-0812">Transmembrane</keyword>
<feature type="transmembrane region" description="Helical" evidence="5">
    <location>
        <begin position="425"/>
        <end position="442"/>
    </location>
</feature>
<evidence type="ECO:0000313" key="6">
    <source>
        <dbReference type="EMBL" id="CAJ1378615.1"/>
    </source>
</evidence>
<dbReference type="PANTHER" id="PTHR13285:SF18">
    <property type="entry name" value="PROTEIN-CYSTEINE N-PALMITOYLTRANSFERASE RASP"/>
    <property type="match status" value="1"/>
</dbReference>
<dbReference type="GO" id="GO:0006506">
    <property type="term" value="P:GPI anchor biosynthetic process"/>
    <property type="evidence" value="ECO:0007669"/>
    <property type="project" value="InterPro"/>
</dbReference>
<evidence type="ECO:0000256" key="1">
    <source>
        <dbReference type="ARBA" id="ARBA00004141"/>
    </source>
</evidence>
<evidence type="ECO:0000256" key="2">
    <source>
        <dbReference type="ARBA" id="ARBA00022692"/>
    </source>
</evidence>
<feature type="transmembrane region" description="Helical" evidence="5">
    <location>
        <begin position="521"/>
        <end position="541"/>
    </location>
</feature>
<name>A0AA36MSM3_9DINO</name>
<sequence length="759" mass="85389">MSKTKLFLALLVPAYAWLLFALFYLDNPNQHGGHRQAAFRSCLTGCHCEAPSILWSCQEECEHRCALADSELRFAEGRPQVKYGKGRWAFYRVAHCTEFWSALFSLLNGLPYAYFLLQGYVHPMGNVLDVSAGAHCITWLLSMLFHANTCRFFEDLDYLGVVLTCLAELSTVLLRLSSCRWSRWALPGSAGCLAGYGLLGAALGFPWQLQATVAQGLLGLTAALWIWYGVRERQRALTKHLALPWAVLITFCSLELVDVAPFTLPWPFFGHIDSHSLWHLVTVPVNLWIVYGWVLETTGRRSESRPLLRAVLWSSVFVLLFSTAILPSWLDAGRVCQNRPQCARLLRDTWLLPMDLSDPQWRAFRERLPLLAAALGFLALLRARLLPTARRARAALALGFAAVLHGPGALVFLACLLAVAAVRRGAVRVFISWFLALALLYLKDADWAALPGGLHDWRAAAKYVALRLVSVAADWKDQTLAQVVDYFFHPALWLAGPIMCFQDFAAQEGKGKMPWGYAARWALMLLLQELLLMVAPFFALTKTGVSFLSPRQYASLLYGAITGLWLKFALLWRFFRTFALVEGLQPPENLPHCINTHLTLTGFWQSWHCSFNRWVVRYIYVPLGGRRWKFLNVWVIFLFSAVWHDVSASNWQPLFLWGLLNVLHMSMEWSVQEMWRSRMAWVKDWPCWLLLQGLAGALTSACIAVTTFVGVLGGQSFLTDAAAQLKAASCLDLVCVAGVLMIIAQINLALQEMDGKKQS</sequence>
<feature type="transmembrane region" description="Helical" evidence="5">
    <location>
        <begin position="307"/>
        <end position="330"/>
    </location>
</feature>
<gene>
    <name evidence="6" type="ORF">EVOR1521_LOCUS7111</name>
</gene>
<evidence type="ECO:0008006" key="8">
    <source>
        <dbReference type="Google" id="ProtNLM"/>
    </source>
</evidence>
<dbReference type="Pfam" id="PF04080">
    <property type="entry name" value="Per1"/>
    <property type="match status" value="1"/>
</dbReference>
<evidence type="ECO:0000256" key="5">
    <source>
        <dbReference type="SAM" id="Phobius"/>
    </source>
</evidence>
<feature type="transmembrane region" description="Helical" evidence="5">
    <location>
        <begin position="242"/>
        <end position="264"/>
    </location>
</feature>